<dbReference type="Gene3D" id="3.80.10.10">
    <property type="entry name" value="Ribonuclease Inhibitor"/>
    <property type="match status" value="2"/>
</dbReference>
<keyword evidence="2" id="KW-0597">Phosphoprotein</keyword>
<evidence type="ECO:0000256" key="13">
    <source>
        <dbReference type="SAM" id="Phobius"/>
    </source>
</evidence>
<keyword evidence="4 13" id="KW-0812">Transmembrane</keyword>
<dbReference type="SUPFAM" id="SSF52058">
    <property type="entry name" value="L domain-like"/>
    <property type="match status" value="1"/>
</dbReference>
<dbReference type="InterPro" id="IPR017441">
    <property type="entry name" value="Protein_kinase_ATP_BS"/>
</dbReference>
<keyword evidence="6" id="KW-0677">Repeat</keyword>
<dbReference type="Pfam" id="PF00560">
    <property type="entry name" value="LRR_1"/>
    <property type="match status" value="2"/>
</dbReference>
<feature type="binding site" evidence="11">
    <location>
        <position position="367"/>
    </location>
    <ligand>
        <name>ATP</name>
        <dbReference type="ChEBI" id="CHEBI:30616"/>
    </ligand>
</feature>
<name>A0A835RK67_VANPL</name>
<evidence type="ECO:0000256" key="9">
    <source>
        <dbReference type="ARBA" id="ARBA00022989"/>
    </source>
</evidence>
<evidence type="ECO:0000256" key="12">
    <source>
        <dbReference type="SAM" id="MobiDB-lite"/>
    </source>
</evidence>
<evidence type="ECO:0000256" key="7">
    <source>
        <dbReference type="ARBA" id="ARBA00022741"/>
    </source>
</evidence>
<dbReference type="Pfam" id="PF08263">
    <property type="entry name" value="LRRNT_2"/>
    <property type="match status" value="1"/>
</dbReference>
<dbReference type="AlphaFoldDB" id="A0A835RK67"/>
<evidence type="ECO:0000256" key="3">
    <source>
        <dbReference type="ARBA" id="ARBA00022614"/>
    </source>
</evidence>
<dbReference type="GO" id="GO:0005886">
    <property type="term" value="C:plasma membrane"/>
    <property type="evidence" value="ECO:0007669"/>
    <property type="project" value="UniProtKB-SubCell"/>
</dbReference>
<organism evidence="16 17">
    <name type="scientific">Vanilla planifolia</name>
    <name type="common">Vanilla</name>
    <dbReference type="NCBI Taxonomy" id="51239"/>
    <lineage>
        <taxon>Eukaryota</taxon>
        <taxon>Viridiplantae</taxon>
        <taxon>Streptophyta</taxon>
        <taxon>Embryophyta</taxon>
        <taxon>Tracheophyta</taxon>
        <taxon>Spermatophyta</taxon>
        <taxon>Magnoliopsida</taxon>
        <taxon>Liliopsida</taxon>
        <taxon>Asparagales</taxon>
        <taxon>Orchidaceae</taxon>
        <taxon>Vanilloideae</taxon>
        <taxon>Vanilleae</taxon>
        <taxon>Vanilla</taxon>
    </lineage>
</organism>
<dbReference type="SUPFAM" id="SSF56112">
    <property type="entry name" value="Protein kinase-like (PK-like)"/>
    <property type="match status" value="1"/>
</dbReference>
<feature type="region of interest" description="Disordered" evidence="12">
    <location>
        <begin position="288"/>
        <end position="314"/>
    </location>
</feature>
<evidence type="ECO:0000259" key="15">
    <source>
        <dbReference type="PROSITE" id="PS50011"/>
    </source>
</evidence>
<dbReference type="FunFam" id="3.30.200.20:FF:000307">
    <property type="entry name" value="pollen receptor-like kinase 1"/>
    <property type="match status" value="1"/>
</dbReference>
<feature type="chain" id="PRO_5032571639" description="Protein kinase domain-containing protein" evidence="14">
    <location>
        <begin position="25"/>
        <end position="627"/>
    </location>
</feature>
<dbReference type="InterPro" id="IPR032675">
    <property type="entry name" value="LRR_dom_sf"/>
</dbReference>
<dbReference type="PANTHER" id="PTHR48010">
    <property type="entry name" value="OS05G0588300 PROTEIN"/>
    <property type="match status" value="1"/>
</dbReference>
<gene>
    <name evidence="16" type="ORF">HPP92_007304</name>
</gene>
<comment type="caution">
    <text evidence="16">The sequence shown here is derived from an EMBL/GenBank/DDBJ whole genome shotgun (WGS) entry which is preliminary data.</text>
</comment>
<evidence type="ECO:0000256" key="4">
    <source>
        <dbReference type="ARBA" id="ARBA00022692"/>
    </source>
</evidence>
<proteinExistence type="predicted"/>
<evidence type="ECO:0000313" key="16">
    <source>
        <dbReference type="EMBL" id="KAG0490441.1"/>
    </source>
</evidence>
<dbReference type="EMBL" id="JADCNM010000003">
    <property type="protein sequence ID" value="KAG0490441.1"/>
    <property type="molecule type" value="Genomic_DNA"/>
</dbReference>
<dbReference type="InterPro" id="IPR000719">
    <property type="entry name" value="Prot_kinase_dom"/>
</dbReference>
<accession>A0A835RK67</accession>
<dbReference type="PROSITE" id="PS50011">
    <property type="entry name" value="PROTEIN_KINASE_DOM"/>
    <property type="match status" value="1"/>
</dbReference>
<sequence>MDLQKFSVSVTLPFLLLLTNPATADLNADRQALLLFCCGSPHGSKLNWSSATPICTSWEGIRCSPDRSRVIELRLPGVGLIGPIPPNTLGKLDALQVLSLRSNALASDLPTNVSSIKSLHALFLQHNNISGYIPNLLAPNLTFFDISYNSFKGEIPLEIQNLTQLTALHLQNNSLQGPIPDLKLPKLKHINLSFNNLIGYIPISLKRFPKESFLGNAFLCGAPLEQCPGTGPSSSPLPTTTIRSEHKKKFWRKLSLKVIIAISAGGLTLLLLLIVVILPCILRRNPRDDSVSSKGNYVTGSSSEKLKEENSRAVQQPEKNTLVFFEGCSYSFDLDDLLRASAEILGKGSYGTTYKAILEDGTTVVVKRLKEIVMGKRDFEQLMETMGRIGPHLNVVPLRAYYYSKDEKFLVYDYLPTGSLATLLHGSKETAKHPLNWDARVNISLAAAHGIAHIHEEGDGKFVHGNIKSSNILLSQELEACVTDFGLINMASTATSPLQLVVGYRAPETIEANKLSQKSDVYSFGVLLLEMLTGRAPIQMPGRDEIVDLPRWVQSVVSEEWTAEVFDFELMRHQSIEELLHVLQIAMACVSRVPELRPKMEEVISMIEEVRQSNSEKSKDSLAPMPC</sequence>
<dbReference type="FunFam" id="3.80.10.10:FF:000234">
    <property type="entry name" value="Probable inactive receptor kinase RLK902"/>
    <property type="match status" value="1"/>
</dbReference>
<keyword evidence="10 13" id="KW-0472">Membrane</keyword>
<dbReference type="InterPro" id="IPR001245">
    <property type="entry name" value="Ser-Thr/Tyr_kinase_cat_dom"/>
</dbReference>
<dbReference type="InterPro" id="IPR011009">
    <property type="entry name" value="Kinase-like_dom_sf"/>
</dbReference>
<evidence type="ECO:0000256" key="10">
    <source>
        <dbReference type="ARBA" id="ARBA00023136"/>
    </source>
</evidence>
<feature type="compositionally biased region" description="Polar residues" evidence="12">
    <location>
        <begin position="292"/>
        <end position="303"/>
    </location>
</feature>
<dbReference type="PANTHER" id="PTHR48010:SF59">
    <property type="entry name" value="PROTEIN KINASE DOMAIN-CONTAINING PROTEIN"/>
    <property type="match status" value="1"/>
</dbReference>
<keyword evidence="5 14" id="KW-0732">Signal</keyword>
<protein>
    <recommendedName>
        <fullName evidence="15">Protein kinase domain-containing protein</fullName>
    </recommendedName>
</protein>
<dbReference type="PROSITE" id="PS00107">
    <property type="entry name" value="PROTEIN_KINASE_ATP"/>
    <property type="match status" value="1"/>
</dbReference>
<feature type="transmembrane region" description="Helical" evidence="13">
    <location>
        <begin position="258"/>
        <end position="282"/>
    </location>
</feature>
<dbReference type="InterPro" id="IPR050994">
    <property type="entry name" value="At_inactive_RLKs"/>
</dbReference>
<evidence type="ECO:0000256" key="8">
    <source>
        <dbReference type="ARBA" id="ARBA00022840"/>
    </source>
</evidence>
<feature type="domain" description="Protein kinase" evidence="15">
    <location>
        <begin position="339"/>
        <end position="610"/>
    </location>
</feature>
<evidence type="ECO:0000256" key="1">
    <source>
        <dbReference type="ARBA" id="ARBA00004162"/>
    </source>
</evidence>
<comment type="subcellular location">
    <subcellularLocation>
        <location evidence="1">Cell membrane</location>
        <topology evidence="1">Single-pass membrane protein</topology>
    </subcellularLocation>
</comment>
<evidence type="ECO:0000256" key="11">
    <source>
        <dbReference type="PROSITE-ProRule" id="PRU10141"/>
    </source>
</evidence>
<dbReference type="Gene3D" id="3.30.200.20">
    <property type="entry name" value="Phosphorylase Kinase, domain 1"/>
    <property type="match status" value="1"/>
</dbReference>
<reference evidence="16 17" key="1">
    <citation type="journal article" date="2020" name="Nat. Food">
        <title>A phased Vanilla planifolia genome enables genetic improvement of flavour and production.</title>
        <authorList>
            <person name="Hasing T."/>
            <person name="Tang H."/>
            <person name="Brym M."/>
            <person name="Khazi F."/>
            <person name="Huang T."/>
            <person name="Chambers A.H."/>
        </authorList>
    </citation>
    <scope>NUCLEOTIDE SEQUENCE [LARGE SCALE GENOMIC DNA]</scope>
    <source>
        <tissue evidence="16">Leaf</tissue>
    </source>
</reference>
<dbReference type="FunFam" id="1.10.510.10:FF:000095">
    <property type="entry name" value="protein STRUBBELIG-RECEPTOR FAMILY 8"/>
    <property type="match status" value="1"/>
</dbReference>
<keyword evidence="8 11" id="KW-0067">ATP-binding</keyword>
<evidence type="ECO:0000256" key="5">
    <source>
        <dbReference type="ARBA" id="ARBA00022729"/>
    </source>
</evidence>
<keyword evidence="3" id="KW-0433">Leucine-rich repeat</keyword>
<evidence type="ECO:0000256" key="6">
    <source>
        <dbReference type="ARBA" id="ARBA00022737"/>
    </source>
</evidence>
<dbReference type="GO" id="GO:0005524">
    <property type="term" value="F:ATP binding"/>
    <property type="evidence" value="ECO:0007669"/>
    <property type="project" value="UniProtKB-UniRule"/>
</dbReference>
<evidence type="ECO:0000256" key="2">
    <source>
        <dbReference type="ARBA" id="ARBA00022553"/>
    </source>
</evidence>
<dbReference type="Pfam" id="PF07714">
    <property type="entry name" value="PK_Tyr_Ser-Thr"/>
    <property type="match status" value="1"/>
</dbReference>
<feature type="signal peptide" evidence="14">
    <location>
        <begin position="1"/>
        <end position="24"/>
    </location>
</feature>
<dbReference type="Proteomes" id="UP000639772">
    <property type="component" value="Chromosome 3"/>
</dbReference>
<keyword evidence="7 11" id="KW-0547">Nucleotide-binding</keyword>
<dbReference type="Gene3D" id="1.10.510.10">
    <property type="entry name" value="Transferase(Phosphotransferase) domain 1"/>
    <property type="match status" value="1"/>
</dbReference>
<keyword evidence="9 13" id="KW-1133">Transmembrane helix</keyword>
<dbReference type="OrthoDB" id="69842at2759"/>
<dbReference type="InterPro" id="IPR013210">
    <property type="entry name" value="LRR_N_plant-typ"/>
</dbReference>
<evidence type="ECO:0000256" key="14">
    <source>
        <dbReference type="SAM" id="SignalP"/>
    </source>
</evidence>
<dbReference type="GO" id="GO:0004672">
    <property type="term" value="F:protein kinase activity"/>
    <property type="evidence" value="ECO:0007669"/>
    <property type="project" value="InterPro"/>
</dbReference>
<evidence type="ECO:0000313" key="17">
    <source>
        <dbReference type="Proteomes" id="UP000639772"/>
    </source>
</evidence>
<dbReference type="InterPro" id="IPR001611">
    <property type="entry name" value="Leu-rich_rpt"/>
</dbReference>